<dbReference type="SUPFAM" id="SSF53448">
    <property type="entry name" value="Nucleotide-diphospho-sugar transferases"/>
    <property type="match status" value="1"/>
</dbReference>
<dbReference type="AlphaFoldDB" id="A0A2D2AT06"/>
<dbReference type="RefSeq" id="WP_099620364.1">
    <property type="nucleotide sequence ID" value="NZ_CP024201.1"/>
</dbReference>
<dbReference type="Proteomes" id="UP000228945">
    <property type="component" value="Chromosome"/>
</dbReference>
<accession>A0A2D2AT06</accession>
<sequence>MILTIVQARMGSKRLPGKALASLHGQPMIWRQLERLRGARCGAKVVVATSCEASDDPLAGWLVSQGQAVFRGAPTDLLDRFTRCALSAGPVSHVVRIKGDAPFVDGRLVDEAVRLAWTTGAAYVSNREPASYPAGLEVEVVTMSALAEVAAEPRETLARVSPTAAIRSRPDRFRQASFRHPRDLSGFDWRVKTAADLAFARSVYAALHPADPDFGLEDVLDLVGGGIDLASYAAA</sequence>
<dbReference type="KEGG" id="cmb:CSW64_01135"/>
<reference evidence="1 2" key="1">
    <citation type="submission" date="2017-10" db="EMBL/GenBank/DDBJ databases">
        <title>Genome sequence of Caulobacter mirabilis FWC38.</title>
        <authorList>
            <person name="Fiebig A."/>
            <person name="Crosson S."/>
        </authorList>
    </citation>
    <scope>NUCLEOTIDE SEQUENCE [LARGE SCALE GENOMIC DNA]</scope>
    <source>
        <strain evidence="1 2">FWC 38</strain>
    </source>
</reference>
<dbReference type="CDD" id="cd02518">
    <property type="entry name" value="GT2_SpsF"/>
    <property type="match status" value="1"/>
</dbReference>
<name>A0A2D2AT06_9CAUL</name>
<keyword evidence="1" id="KW-0548">Nucleotidyltransferase</keyword>
<dbReference type="InterPro" id="IPR003329">
    <property type="entry name" value="Cytidylyl_trans"/>
</dbReference>
<dbReference type="GO" id="GO:0005829">
    <property type="term" value="C:cytosol"/>
    <property type="evidence" value="ECO:0007669"/>
    <property type="project" value="TreeGrafter"/>
</dbReference>
<dbReference type="OrthoDB" id="9801052at2"/>
<protein>
    <submittedName>
        <fullName evidence="1">Acylneuraminate cytidylyltransferase</fullName>
    </submittedName>
</protein>
<dbReference type="EMBL" id="CP024201">
    <property type="protein sequence ID" value="ATQ41107.1"/>
    <property type="molecule type" value="Genomic_DNA"/>
</dbReference>
<proteinExistence type="predicted"/>
<dbReference type="PANTHER" id="PTHR42866">
    <property type="entry name" value="3-DEOXY-MANNO-OCTULOSONATE CYTIDYLYLTRANSFERASE"/>
    <property type="match status" value="1"/>
</dbReference>
<dbReference type="PANTHER" id="PTHR42866:SF1">
    <property type="entry name" value="SPORE COAT POLYSACCHARIDE BIOSYNTHESIS PROTEIN SPSF"/>
    <property type="match status" value="1"/>
</dbReference>
<evidence type="ECO:0000313" key="2">
    <source>
        <dbReference type="Proteomes" id="UP000228945"/>
    </source>
</evidence>
<organism evidence="1 2">
    <name type="scientific">Caulobacter mirabilis</name>
    <dbReference type="NCBI Taxonomy" id="69666"/>
    <lineage>
        <taxon>Bacteria</taxon>
        <taxon>Pseudomonadati</taxon>
        <taxon>Pseudomonadota</taxon>
        <taxon>Alphaproteobacteria</taxon>
        <taxon>Caulobacterales</taxon>
        <taxon>Caulobacteraceae</taxon>
        <taxon>Caulobacter</taxon>
    </lineage>
</organism>
<keyword evidence="2" id="KW-1185">Reference proteome</keyword>
<keyword evidence="1" id="KW-0808">Transferase</keyword>
<dbReference type="Pfam" id="PF02348">
    <property type="entry name" value="CTP_transf_3"/>
    <property type="match status" value="1"/>
</dbReference>
<dbReference type="GO" id="GO:0016779">
    <property type="term" value="F:nucleotidyltransferase activity"/>
    <property type="evidence" value="ECO:0007669"/>
    <property type="project" value="UniProtKB-KW"/>
</dbReference>
<gene>
    <name evidence="1" type="ORF">CSW64_01135</name>
</gene>
<evidence type="ECO:0000313" key="1">
    <source>
        <dbReference type="EMBL" id="ATQ41107.1"/>
    </source>
</evidence>
<dbReference type="Gene3D" id="3.90.550.10">
    <property type="entry name" value="Spore Coat Polysaccharide Biosynthesis Protein SpsA, Chain A"/>
    <property type="match status" value="1"/>
</dbReference>
<dbReference type="InterPro" id="IPR029044">
    <property type="entry name" value="Nucleotide-diphossugar_trans"/>
</dbReference>